<proteinExistence type="predicted"/>
<evidence type="ECO:0000256" key="1">
    <source>
        <dbReference type="SAM" id="MobiDB-lite"/>
    </source>
</evidence>
<sequence>MNSPAQGKGGAPQAVTGKGVNRKEKIAEKLQDNWSVHRGGEQQHRPGRPPDDVTGQIFIMHIPVLYMEDMISSMVTPKVLNAFGPFTTKENNRHTLTLEVRQCFTLIVDKNPPINAGDMDSSLVSEDPMCRGASKPMRHSYRARLQPLKRMHLQPLLCNEKPPQ</sequence>
<dbReference type="EMBL" id="JAEMGP010000006">
    <property type="protein sequence ID" value="KAG5207460.1"/>
    <property type="molecule type" value="Genomic_DNA"/>
</dbReference>
<protein>
    <submittedName>
        <fullName evidence="2">Uncharacterized protein</fullName>
    </submittedName>
</protein>
<accession>A0A836AD01</accession>
<dbReference type="AlphaFoldDB" id="A0A836AD01"/>
<evidence type="ECO:0000313" key="3">
    <source>
        <dbReference type="Proteomes" id="UP000664991"/>
    </source>
</evidence>
<dbReference type="Proteomes" id="UP000664991">
    <property type="component" value="Unassembled WGS sequence"/>
</dbReference>
<feature type="compositionally biased region" description="Basic and acidic residues" evidence="1">
    <location>
        <begin position="38"/>
        <end position="51"/>
    </location>
</feature>
<feature type="compositionally biased region" description="Basic and acidic residues" evidence="1">
    <location>
        <begin position="21"/>
        <end position="31"/>
    </location>
</feature>
<feature type="region of interest" description="Disordered" evidence="1">
    <location>
        <begin position="1"/>
        <end position="54"/>
    </location>
</feature>
<comment type="caution">
    <text evidence="2">The sequence shown here is derived from an EMBL/GenBank/DDBJ whole genome shotgun (WGS) entry which is preliminary data.</text>
</comment>
<organism evidence="2 3">
    <name type="scientific">Ovis aries</name>
    <name type="common">Sheep</name>
    <dbReference type="NCBI Taxonomy" id="9940"/>
    <lineage>
        <taxon>Eukaryota</taxon>
        <taxon>Metazoa</taxon>
        <taxon>Chordata</taxon>
        <taxon>Craniata</taxon>
        <taxon>Vertebrata</taxon>
        <taxon>Euteleostomi</taxon>
        <taxon>Mammalia</taxon>
        <taxon>Eutheria</taxon>
        <taxon>Laurasiatheria</taxon>
        <taxon>Artiodactyla</taxon>
        <taxon>Ruminantia</taxon>
        <taxon>Pecora</taxon>
        <taxon>Bovidae</taxon>
        <taxon>Caprinae</taxon>
        <taxon>Ovis</taxon>
    </lineage>
</organism>
<name>A0A836AD01_SHEEP</name>
<gene>
    <name evidence="2" type="ORF">JEQ12_017224</name>
</gene>
<reference evidence="2 3" key="1">
    <citation type="submission" date="2020-12" db="EMBL/GenBank/DDBJ databases">
        <title>De novo assembly of Tibetan sheep genome.</title>
        <authorList>
            <person name="Li X."/>
        </authorList>
    </citation>
    <scope>NUCLEOTIDE SEQUENCE [LARGE SCALE GENOMIC DNA]</scope>
    <source>
        <tissue evidence="2">Heart</tissue>
    </source>
</reference>
<evidence type="ECO:0000313" key="2">
    <source>
        <dbReference type="EMBL" id="KAG5207460.1"/>
    </source>
</evidence>